<feature type="transmembrane region" description="Helical" evidence="1">
    <location>
        <begin position="12"/>
        <end position="31"/>
    </location>
</feature>
<dbReference type="RefSeq" id="WP_219317996.1">
    <property type="nucleotide sequence ID" value="NZ_JAHWYN010000011.1"/>
</dbReference>
<evidence type="ECO:0000313" key="2">
    <source>
        <dbReference type="EMBL" id="MBW4361499.1"/>
    </source>
</evidence>
<comment type="caution">
    <text evidence="2">The sequence shown here is derived from an EMBL/GenBank/DDBJ whole genome shotgun (WGS) entry which is preliminary data.</text>
</comment>
<keyword evidence="1" id="KW-0812">Transmembrane</keyword>
<evidence type="ECO:0000313" key="3">
    <source>
        <dbReference type="Proteomes" id="UP000812031"/>
    </source>
</evidence>
<evidence type="ECO:0000256" key="1">
    <source>
        <dbReference type="SAM" id="Phobius"/>
    </source>
</evidence>
<dbReference type="Proteomes" id="UP000812031">
    <property type="component" value="Unassembled WGS sequence"/>
</dbReference>
<sequence length="82" mass="9670">MKITLKNKKTTPVNILIVFFASLYDLVIDLFASLYDLVHAFIFFLFEYVKWAINIRSTKSTDFSTQTKEPIQFINQTPFDIR</sequence>
<proteinExistence type="predicted"/>
<organism evidence="2 3">
    <name type="scientific">Flavobacterium taihuense</name>
    <dbReference type="NCBI Taxonomy" id="2857508"/>
    <lineage>
        <taxon>Bacteria</taxon>
        <taxon>Pseudomonadati</taxon>
        <taxon>Bacteroidota</taxon>
        <taxon>Flavobacteriia</taxon>
        <taxon>Flavobacteriales</taxon>
        <taxon>Flavobacteriaceae</taxon>
        <taxon>Flavobacterium</taxon>
    </lineage>
</organism>
<name>A0ABS6XXU5_9FLAO</name>
<keyword evidence="1" id="KW-0472">Membrane</keyword>
<accession>A0ABS6XXU5</accession>
<reference evidence="2 3" key="1">
    <citation type="submission" date="2021-07" db="EMBL/GenBank/DDBJ databases">
        <title>Flavobacterium sp. nov. isolated from sediment on the Taihu Lake.</title>
        <authorList>
            <person name="Qu J.-H."/>
        </authorList>
    </citation>
    <scope>NUCLEOTIDE SEQUENCE [LARGE SCALE GENOMIC DNA]</scope>
    <source>
        <strain evidence="2 3">NAS39</strain>
    </source>
</reference>
<keyword evidence="1" id="KW-1133">Transmembrane helix</keyword>
<protein>
    <submittedName>
        <fullName evidence="2">Uncharacterized protein</fullName>
    </submittedName>
</protein>
<keyword evidence="3" id="KW-1185">Reference proteome</keyword>
<dbReference type="EMBL" id="JAHWYN010000011">
    <property type="protein sequence ID" value="MBW4361499.1"/>
    <property type="molecule type" value="Genomic_DNA"/>
</dbReference>
<gene>
    <name evidence="2" type="ORF">KZH69_13480</name>
</gene>